<dbReference type="RefSeq" id="WP_062482381.1">
    <property type="nucleotide sequence ID" value="NZ_LN885086.1"/>
</dbReference>
<dbReference type="EMBL" id="LN885086">
    <property type="protein sequence ID" value="CUQ65310.1"/>
    <property type="molecule type" value="Genomic_DNA"/>
</dbReference>
<dbReference type="STRING" id="1715989.NITINOP_0334"/>
<feature type="transmembrane region" description="Helical" evidence="1">
    <location>
        <begin position="94"/>
        <end position="115"/>
    </location>
</feature>
<protein>
    <submittedName>
        <fullName evidence="2">Uncharacterized protein</fullName>
    </submittedName>
</protein>
<sequence>MTHDFLPTSDAIALLTLIVALSAYVATIRLRLIDRIKNAQNEEKKKLKTTSLLLTLADAPLVVSGVLLFFHGFWNNTLGLWFSCAEPPNWMLSWSIGLLTFALVVLVAHHIGAWWKSIRA</sequence>
<evidence type="ECO:0000256" key="1">
    <source>
        <dbReference type="SAM" id="Phobius"/>
    </source>
</evidence>
<gene>
    <name evidence="2" type="ORF">NITINOP_0334</name>
</gene>
<feature type="transmembrane region" description="Helical" evidence="1">
    <location>
        <begin position="52"/>
        <end position="74"/>
    </location>
</feature>
<keyword evidence="1" id="KW-0472">Membrane</keyword>
<organism evidence="2 3">
    <name type="scientific">Candidatus Nitrospira inopinata</name>
    <dbReference type="NCBI Taxonomy" id="1715989"/>
    <lineage>
        <taxon>Bacteria</taxon>
        <taxon>Pseudomonadati</taxon>
        <taxon>Nitrospirota</taxon>
        <taxon>Nitrospiria</taxon>
        <taxon>Nitrospirales</taxon>
        <taxon>Nitrospiraceae</taxon>
        <taxon>Nitrospira</taxon>
    </lineage>
</organism>
<evidence type="ECO:0000313" key="2">
    <source>
        <dbReference type="EMBL" id="CUQ65310.1"/>
    </source>
</evidence>
<accession>A0A0S4KQ65</accession>
<name>A0A0S4KQ65_9BACT</name>
<keyword evidence="3" id="KW-1185">Reference proteome</keyword>
<dbReference type="AlphaFoldDB" id="A0A0S4KQ65"/>
<reference evidence="3" key="1">
    <citation type="submission" date="2015-09" db="EMBL/GenBank/DDBJ databases">
        <authorList>
            <person name="Daims H."/>
        </authorList>
    </citation>
    <scope>NUCLEOTIDE SEQUENCE [LARGE SCALE GENOMIC DNA]</scope>
</reference>
<dbReference type="Proteomes" id="UP000066284">
    <property type="component" value="Chromosome 1"/>
</dbReference>
<keyword evidence="1" id="KW-0812">Transmembrane</keyword>
<keyword evidence="1" id="KW-1133">Transmembrane helix</keyword>
<proteinExistence type="predicted"/>
<feature type="transmembrane region" description="Helical" evidence="1">
    <location>
        <begin position="12"/>
        <end position="32"/>
    </location>
</feature>
<dbReference type="KEGG" id="nio:NITINOP_0334"/>
<evidence type="ECO:0000313" key="3">
    <source>
        <dbReference type="Proteomes" id="UP000066284"/>
    </source>
</evidence>